<evidence type="ECO:0000259" key="4">
    <source>
        <dbReference type="SMART" id="SM00226"/>
    </source>
</evidence>
<evidence type="ECO:0000256" key="3">
    <source>
        <dbReference type="ARBA" id="ARBA00022912"/>
    </source>
</evidence>
<feature type="domain" description="Phosphotyrosine protein phosphatase I" evidence="4">
    <location>
        <begin position="6"/>
        <end position="153"/>
    </location>
</feature>
<accession>A0ABP1K2B8</accession>
<sequence>MSTEPIKVLFVCLGNICRSPMAHAVMEHKKSQLQTKIISHVDSCGVFGEPNGTPTHKMTVLELKNQLGINFSKGSRWIDKTDFNNFDLILAMDEDIYEYLINAGKQHKDKIFMFRDFDPLGKGDVINPWGYDQKVYTEVFHIIDRTCDNIIKIQHEKLIK</sequence>
<evidence type="ECO:0000313" key="6">
    <source>
        <dbReference type="Proteomes" id="UP001642409"/>
    </source>
</evidence>
<dbReference type="Proteomes" id="UP001642409">
    <property type="component" value="Unassembled WGS sequence"/>
</dbReference>
<reference evidence="5 6" key="1">
    <citation type="submission" date="2024-07" db="EMBL/GenBank/DDBJ databases">
        <authorList>
            <person name="Akdeniz Z."/>
        </authorList>
    </citation>
    <scope>NUCLEOTIDE SEQUENCE [LARGE SCALE GENOMIC DNA]</scope>
</reference>
<dbReference type="Gene3D" id="3.40.50.2300">
    <property type="match status" value="1"/>
</dbReference>
<proteinExistence type="inferred from homology"/>
<keyword evidence="2" id="KW-0378">Hydrolase</keyword>
<dbReference type="InterPro" id="IPR036196">
    <property type="entry name" value="Ptyr_pPase_sf"/>
</dbReference>
<dbReference type="PANTHER" id="PTHR11717">
    <property type="entry name" value="LOW MOLECULAR WEIGHT PROTEIN TYROSINE PHOSPHATASE"/>
    <property type="match status" value="1"/>
</dbReference>
<dbReference type="InterPro" id="IPR017867">
    <property type="entry name" value="Tyr_phospatase_low_mol_wt"/>
</dbReference>
<name>A0ABP1K2B8_9EUKA</name>
<evidence type="ECO:0000256" key="2">
    <source>
        <dbReference type="ARBA" id="ARBA00022801"/>
    </source>
</evidence>
<dbReference type="CDD" id="cd16343">
    <property type="entry name" value="LMWPTP"/>
    <property type="match status" value="1"/>
</dbReference>
<organism evidence="5 6">
    <name type="scientific">Hexamita inflata</name>
    <dbReference type="NCBI Taxonomy" id="28002"/>
    <lineage>
        <taxon>Eukaryota</taxon>
        <taxon>Metamonada</taxon>
        <taxon>Diplomonadida</taxon>
        <taxon>Hexamitidae</taxon>
        <taxon>Hexamitinae</taxon>
        <taxon>Hexamita</taxon>
    </lineage>
</organism>
<evidence type="ECO:0000256" key="1">
    <source>
        <dbReference type="ARBA" id="ARBA00011063"/>
    </source>
</evidence>
<dbReference type="InterPro" id="IPR050438">
    <property type="entry name" value="LMW_PTPase"/>
</dbReference>
<gene>
    <name evidence="5" type="ORF">HINF_LOCUS44262</name>
</gene>
<dbReference type="Pfam" id="PF01451">
    <property type="entry name" value="LMWPc"/>
    <property type="match status" value="1"/>
</dbReference>
<dbReference type="PRINTS" id="PR00719">
    <property type="entry name" value="LMWPTPASE"/>
</dbReference>
<dbReference type="SMART" id="SM00226">
    <property type="entry name" value="LMWPc"/>
    <property type="match status" value="1"/>
</dbReference>
<dbReference type="SUPFAM" id="SSF52788">
    <property type="entry name" value="Phosphotyrosine protein phosphatases I"/>
    <property type="match status" value="1"/>
</dbReference>
<dbReference type="InterPro" id="IPR023485">
    <property type="entry name" value="Ptyr_pPase"/>
</dbReference>
<dbReference type="PANTHER" id="PTHR11717:SF7">
    <property type="entry name" value="LOW MOLECULAR WEIGHT PHOSPHOTYROSINE PROTEIN PHOSPHATASE"/>
    <property type="match status" value="1"/>
</dbReference>
<evidence type="ECO:0000313" key="5">
    <source>
        <dbReference type="EMBL" id="CAL6051214.1"/>
    </source>
</evidence>
<comment type="caution">
    <text evidence="5">The sequence shown here is derived from an EMBL/GenBank/DDBJ whole genome shotgun (WGS) entry which is preliminary data.</text>
</comment>
<dbReference type="EMBL" id="CAXDID020000187">
    <property type="protein sequence ID" value="CAL6051214.1"/>
    <property type="molecule type" value="Genomic_DNA"/>
</dbReference>
<keyword evidence="6" id="KW-1185">Reference proteome</keyword>
<comment type="similarity">
    <text evidence="1">Belongs to the low molecular weight phosphotyrosine protein phosphatase family.</text>
</comment>
<protein>
    <submittedName>
        <fullName evidence="5">Low_molecular weight protein-tyrosine-phosphatase</fullName>
    </submittedName>
</protein>
<keyword evidence="3" id="KW-0904">Protein phosphatase</keyword>